<proteinExistence type="predicted"/>
<evidence type="ECO:0000313" key="2">
    <source>
        <dbReference type="Proteomes" id="UP001596113"/>
    </source>
</evidence>
<keyword evidence="2" id="KW-1185">Reference proteome</keyword>
<dbReference type="Proteomes" id="UP001596113">
    <property type="component" value="Unassembled WGS sequence"/>
</dbReference>
<dbReference type="RefSeq" id="WP_378129057.1">
    <property type="nucleotide sequence ID" value="NZ_JBHSMI010000003.1"/>
</dbReference>
<comment type="caution">
    <text evidence="1">The sequence shown here is derived from an EMBL/GenBank/DDBJ whole genome shotgun (WGS) entry which is preliminary data.</text>
</comment>
<gene>
    <name evidence="1" type="ORF">ACFPOF_01865</name>
</gene>
<reference evidence="2" key="1">
    <citation type="journal article" date="2019" name="Int. J. Syst. Evol. Microbiol.">
        <title>The Global Catalogue of Microorganisms (GCM) 10K type strain sequencing project: providing services to taxonomists for standard genome sequencing and annotation.</title>
        <authorList>
            <consortium name="The Broad Institute Genomics Platform"/>
            <consortium name="The Broad Institute Genome Sequencing Center for Infectious Disease"/>
            <person name="Wu L."/>
            <person name="Ma J."/>
        </authorList>
    </citation>
    <scope>NUCLEOTIDE SEQUENCE [LARGE SCALE GENOMIC DNA]</scope>
    <source>
        <strain evidence="2">CGMCC 1.18575</strain>
    </source>
</reference>
<accession>A0ABW0HJV3</accession>
<evidence type="ECO:0000313" key="1">
    <source>
        <dbReference type="EMBL" id="MFC5401466.1"/>
    </source>
</evidence>
<dbReference type="EMBL" id="JBHSMI010000003">
    <property type="protein sequence ID" value="MFC5401466.1"/>
    <property type="molecule type" value="Genomic_DNA"/>
</dbReference>
<name>A0ABW0HJV3_9BACL</name>
<protein>
    <submittedName>
        <fullName evidence="1">Uncharacterized protein</fullName>
    </submittedName>
</protein>
<sequence>MREENRSTFDNIIIIDGDEYEWTCNEDGTDTIHCEKNKNGFKATVHYVGSPEQWKQSYEAVKRFYIRNLL</sequence>
<organism evidence="1 2">
    <name type="scientific">Cohnella soli</name>
    <dbReference type="NCBI Taxonomy" id="425005"/>
    <lineage>
        <taxon>Bacteria</taxon>
        <taxon>Bacillati</taxon>
        <taxon>Bacillota</taxon>
        <taxon>Bacilli</taxon>
        <taxon>Bacillales</taxon>
        <taxon>Paenibacillaceae</taxon>
        <taxon>Cohnella</taxon>
    </lineage>
</organism>